<evidence type="ECO:0000313" key="2">
    <source>
        <dbReference type="Proteomes" id="UP000218427"/>
    </source>
</evidence>
<protein>
    <submittedName>
        <fullName evidence="1">Uncharacterized protein</fullName>
    </submittedName>
</protein>
<comment type="caution">
    <text evidence="1">The sequence shown here is derived from an EMBL/GenBank/DDBJ whole genome shotgun (WGS) entry which is preliminary data.</text>
</comment>
<accession>A0ABX4I0Z1</accession>
<dbReference type="Proteomes" id="UP000218427">
    <property type="component" value="Unassembled WGS sequence"/>
</dbReference>
<proteinExistence type="predicted"/>
<reference evidence="1" key="1">
    <citation type="submission" date="2017-08" db="EMBL/GenBank/DDBJ databases">
        <title>Microbulbifer marisrubri sp. nov., a halophilic alphaproteobacterium isolated from marine sediment of the Yellow Sea, China.</title>
        <authorList>
            <person name="Zhang G."/>
            <person name="Xiong Q."/>
        </authorList>
    </citation>
    <scope>NUCLEOTIDE SEQUENCE [LARGE SCALE GENOMIC DNA]</scope>
    <source>
        <strain evidence="1">WRN-8</strain>
    </source>
</reference>
<name>A0ABX4I0Z1_9GAMM</name>
<organism evidence="1 2">
    <name type="scientific">Microbulbifer flavimaris</name>
    <dbReference type="NCBI Taxonomy" id="1781068"/>
    <lineage>
        <taxon>Bacteria</taxon>
        <taxon>Pseudomonadati</taxon>
        <taxon>Pseudomonadota</taxon>
        <taxon>Gammaproteobacteria</taxon>
        <taxon>Cellvibrionales</taxon>
        <taxon>Microbulbiferaceae</taxon>
        <taxon>Microbulbifer</taxon>
    </lineage>
</organism>
<gene>
    <name evidence="1" type="ORF">AWR36_005410</name>
</gene>
<keyword evidence="2" id="KW-1185">Reference proteome</keyword>
<dbReference type="EMBL" id="LRFG02000002">
    <property type="protein sequence ID" value="PCO05463.1"/>
    <property type="molecule type" value="Genomic_DNA"/>
</dbReference>
<sequence length="228" mass="25916">MQVVRSPDNDYDRVSLCNEHLPRAAHHLMIIDVSDALSAHQAHFLKIHISGLLRDASINDRFSIFVLDERYSGLSEPVIELCKPPSAVDADMLTSNRVFIERLYSERFATPLEQAIASVVTSGEQKESPIYEALSDVAALRRIDPRAGDVRLTIVSDMIQNSRAGSVFDAGPKAIENLPLVNLRGVRTWVFWLDREKYKRFQTEELASSWEDYLASVSRFEQIERVRN</sequence>
<evidence type="ECO:0000313" key="1">
    <source>
        <dbReference type="EMBL" id="PCO05463.1"/>
    </source>
</evidence>